<protein>
    <submittedName>
        <fullName evidence="4">Sensor histidine kinase</fullName>
    </submittedName>
</protein>
<dbReference type="EMBL" id="WOFH01000003">
    <property type="protein sequence ID" value="MUN37022.1"/>
    <property type="molecule type" value="Genomic_DNA"/>
</dbReference>
<keyword evidence="4" id="KW-0808">Transferase</keyword>
<dbReference type="InterPro" id="IPR036890">
    <property type="entry name" value="HATPase_C_sf"/>
</dbReference>
<accession>A0A7K1KXT9</accession>
<evidence type="ECO:0000259" key="3">
    <source>
        <dbReference type="Pfam" id="PF14417"/>
    </source>
</evidence>
<keyword evidence="4" id="KW-0418">Kinase</keyword>
<keyword evidence="1" id="KW-0723">Serine/threonine-protein kinase</keyword>
<keyword evidence="5" id="KW-1185">Reference proteome</keyword>
<feature type="domain" description="Histidine kinase/HSP90-like ATPase" evidence="2">
    <location>
        <begin position="210"/>
        <end position="330"/>
    </location>
</feature>
<dbReference type="GO" id="GO:0004674">
    <property type="term" value="F:protein serine/threonine kinase activity"/>
    <property type="evidence" value="ECO:0007669"/>
    <property type="project" value="UniProtKB-KW"/>
</dbReference>
<dbReference type="AlphaFoldDB" id="A0A7K1KXT9"/>
<gene>
    <name evidence="4" type="ORF">GNZ18_10480</name>
</gene>
<comment type="caution">
    <text evidence="4">The sequence shown here is derived from an EMBL/GenBank/DDBJ whole genome shotgun (WGS) entry which is preliminary data.</text>
</comment>
<dbReference type="PANTHER" id="PTHR35526">
    <property type="entry name" value="ANTI-SIGMA-F FACTOR RSBW-RELATED"/>
    <property type="match status" value="1"/>
</dbReference>
<reference evidence="4 5" key="1">
    <citation type="submission" date="2019-11" db="EMBL/GenBank/DDBJ databases">
        <authorList>
            <person name="Cao P."/>
        </authorList>
    </citation>
    <scope>NUCLEOTIDE SEQUENCE [LARGE SCALE GENOMIC DNA]</scope>
    <source>
        <strain evidence="4 5">NEAU-AAG5</strain>
    </source>
</reference>
<dbReference type="CDD" id="cd16936">
    <property type="entry name" value="HATPase_RsbW-like"/>
    <property type="match status" value="1"/>
</dbReference>
<dbReference type="Proteomes" id="UP000432015">
    <property type="component" value="Unassembled WGS sequence"/>
</dbReference>
<dbReference type="SUPFAM" id="SSF55874">
    <property type="entry name" value="ATPase domain of HSP90 chaperone/DNA topoisomerase II/histidine kinase"/>
    <property type="match status" value="1"/>
</dbReference>
<sequence>MIIVIRTGWATVSASFTHRVLPYDGVDEFLGGALPFLRDGVDAGDRVVAVTGVGREELLRDALGPAAAGVEFADAATWYAHPTRTLADCLGDADNTAWQGRRLRVLGDPVWASRPPLEVIEWQRVEAIVNVAFQGTGASLLCPYAASLPAGVVAAARRTHPESLRGVRAVANPGYMDPWAYSALCDGEPLPPPPGDADALKIDRPDLYWLRAYVSDYARQTRLPEEGVQRLLVAVTEVVTNALRHGEPPIVLRLWTDASGGPALVCEVTDEGRWPSGAAYGLVPPRPAVDGTGGETGAEGGGRFGLWAVRLLCSIVQIRAGDGGTTVRLRLALPAVPAESVNGV</sequence>
<evidence type="ECO:0000313" key="4">
    <source>
        <dbReference type="EMBL" id="MUN37022.1"/>
    </source>
</evidence>
<dbReference type="InterPro" id="IPR025847">
    <property type="entry name" value="MEDS_domain"/>
</dbReference>
<evidence type="ECO:0000313" key="5">
    <source>
        <dbReference type="Proteomes" id="UP000432015"/>
    </source>
</evidence>
<evidence type="ECO:0000256" key="1">
    <source>
        <dbReference type="ARBA" id="ARBA00022527"/>
    </source>
</evidence>
<evidence type="ECO:0000259" key="2">
    <source>
        <dbReference type="Pfam" id="PF13581"/>
    </source>
</evidence>
<name>A0A7K1KXT9_9ACTN</name>
<organism evidence="4 5">
    <name type="scientific">Actinomadura litoris</name>
    <dbReference type="NCBI Taxonomy" id="2678616"/>
    <lineage>
        <taxon>Bacteria</taxon>
        <taxon>Bacillati</taxon>
        <taxon>Actinomycetota</taxon>
        <taxon>Actinomycetes</taxon>
        <taxon>Streptosporangiales</taxon>
        <taxon>Thermomonosporaceae</taxon>
        <taxon>Actinomadura</taxon>
    </lineage>
</organism>
<dbReference type="PANTHER" id="PTHR35526:SF3">
    <property type="entry name" value="ANTI-SIGMA-F FACTOR RSBW"/>
    <property type="match status" value="1"/>
</dbReference>
<dbReference type="Pfam" id="PF14417">
    <property type="entry name" value="MEDS"/>
    <property type="match status" value="1"/>
</dbReference>
<proteinExistence type="predicted"/>
<dbReference type="InterPro" id="IPR050267">
    <property type="entry name" value="Anti-sigma-factor_SerPK"/>
</dbReference>
<dbReference type="Gene3D" id="3.30.565.10">
    <property type="entry name" value="Histidine kinase-like ATPase, C-terminal domain"/>
    <property type="match status" value="1"/>
</dbReference>
<dbReference type="InterPro" id="IPR003594">
    <property type="entry name" value="HATPase_dom"/>
</dbReference>
<dbReference type="NCBIfam" id="NF041045">
    <property type="entry name" value="RsbA_anti_sig"/>
    <property type="match status" value="1"/>
</dbReference>
<dbReference type="Pfam" id="PF13581">
    <property type="entry name" value="HATPase_c_2"/>
    <property type="match status" value="1"/>
</dbReference>
<feature type="domain" description="MEDS" evidence="3">
    <location>
        <begin position="17"/>
        <end position="161"/>
    </location>
</feature>
<dbReference type="InterPro" id="IPR047718">
    <property type="entry name" value="RsbA-like_anti_sig"/>
</dbReference>